<evidence type="ECO:0000256" key="1">
    <source>
        <dbReference type="SAM" id="SignalP"/>
    </source>
</evidence>
<dbReference type="AlphaFoldDB" id="A0A418W6L8"/>
<evidence type="ECO:0000313" key="3">
    <source>
        <dbReference type="Proteomes" id="UP000286100"/>
    </source>
</evidence>
<protein>
    <submittedName>
        <fullName evidence="2">Uncharacterized protein</fullName>
    </submittedName>
</protein>
<name>A0A418W6L8_9SPHN</name>
<gene>
    <name evidence="2" type="ORF">D3876_17425</name>
</gene>
<reference evidence="2 3" key="1">
    <citation type="submission" date="2018-09" db="EMBL/GenBank/DDBJ databases">
        <authorList>
            <person name="Zhu H."/>
        </authorList>
    </citation>
    <scope>NUCLEOTIDE SEQUENCE [LARGE SCALE GENOMIC DNA]</scope>
    <source>
        <strain evidence="2 3">K2R01-6</strain>
    </source>
</reference>
<dbReference type="EMBL" id="QYUM01000004">
    <property type="protein sequence ID" value="RJF85681.1"/>
    <property type="molecule type" value="Genomic_DNA"/>
</dbReference>
<comment type="caution">
    <text evidence="2">The sequence shown here is derived from an EMBL/GenBank/DDBJ whole genome shotgun (WGS) entry which is preliminary data.</text>
</comment>
<feature type="signal peptide" evidence="1">
    <location>
        <begin position="1"/>
        <end position="22"/>
    </location>
</feature>
<feature type="chain" id="PRO_5019132303" evidence="1">
    <location>
        <begin position="23"/>
        <end position="214"/>
    </location>
</feature>
<dbReference type="OrthoDB" id="6691870at2"/>
<keyword evidence="1" id="KW-0732">Signal</keyword>
<keyword evidence="3" id="KW-1185">Reference proteome</keyword>
<accession>A0A418W6L8</accession>
<proteinExistence type="predicted"/>
<dbReference type="Proteomes" id="UP000286100">
    <property type="component" value="Unassembled WGS sequence"/>
</dbReference>
<evidence type="ECO:0000313" key="2">
    <source>
        <dbReference type="EMBL" id="RJF85681.1"/>
    </source>
</evidence>
<organism evidence="2 3">
    <name type="scientific">Sphingomonas cavernae</name>
    <dbReference type="NCBI Taxonomy" id="2320861"/>
    <lineage>
        <taxon>Bacteria</taxon>
        <taxon>Pseudomonadati</taxon>
        <taxon>Pseudomonadota</taxon>
        <taxon>Alphaproteobacteria</taxon>
        <taxon>Sphingomonadales</taxon>
        <taxon>Sphingomonadaceae</taxon>
        <taxon>Sphingomonas</taxon>
    </lineage>
</organism>
<sequence length="214" mass="23363">MRWPALLFPIAALASAPAAAQAASEQVGLYEAQATEIAAAIDLRADGRFRYGLSYGALDEEGEGVWTVESGTIYLTSDPKVTPPRFALERDVPAPAGTLTVQLSDPEALGGYPLTLIVTIAGEDRPRYVDAEEDGRVPLEPGMVVTSVVPDMPVYEIPYQPHALTPDVGHNLVFRFEPNDFGKADFAREPVAIRDSTLVLERYGRTIPFHRQQR</sequence>
<dbReference type="RefSeq" id="WP_119764666.1">
    <property type="nucleotide sequence ID" value="NZ_QYUM01000004.1"/>
</dbReference>